<keyword evidence="5" id="KW-0964">Secreted</keyword>
<dbReference type="SUPFAM" id="SSF50242">
    <property type="entry name" value="TIMP-like"/>
    <property type="match status" value="1"/>
</dbReference>
<evidence type="ECO:0000256" key="4">
    <source>
        <dbReference type="ARBA" id="ARBA00022473"/>
    </source>
</evidence>
<feature type="disulfide bond" evidence="11">
    <location>
        <begin position="56"/>
        <end position="102"/>
    </location>
</feature>
<evidence type="ECO:0000256" key="2">
    <source>
        <dbReference type="ARBA" id="ARBA00010054"/>
    </source>
</evidence>
<dbReference type="GeneTree" id="ENSGT00940000164203"/>
<dbReference type="PROSITE" id="PS50038">
    <property type="entry name" value="FZ"/>
    <property type="match status" value="1"/>
</dbReference>
<dbReference type="OMA" id="WGSPGAW"/>
<dbReference type="PANTHER" id="PTHR11309">
    <property type="entry name" value="FRIZZLED"/>
    <property type="match status" value="1"/>
</dbReference>
<keyword evidence="10" id="KW-0325">Glycoprotein</keyword>
<dbReference type="InterPro" id="IPR036790">
    <property type="entry name" value="Frizzled_dom_sf"/>
</dbReference>
<keyword evidence="6" id="KW-0879">Wnt signaling pathway</keyword>
<dbReference type="InterPro" id="IPR020067">
    <property type="entry name" value="Frizzled_dom"/>
</dbReference>
<keyword evidence="7" id="KW-0732">Signal</keyword>
<dbReference type="Bgee" id="ENSLACG00000016862">
    <property type="expression patterns" value="Expressed in chordate pharynx and 1 other cell type or tissue"/>
</dbReference>
<evidence type="ECO:0000256" key="1">
    <source>
        <dbReference type="ARBA" id="ARBA00004613"/>
    </source>
</evidence>
<dbReference type="Proteomes" id="UP000008672">
    <property type="component" value="Unassembled WGS sequence"/>
</dbReference>
<proteinExistence type="inferred from homology"/>
<sequence length="301" mass="34081">MRVGRFGSSVVRRALSLIMLAVLLQTSLLPWGARALFLDPSSSTRCMPIPQRMALCYDIGYQDMRLPNLLEHETAAEAIHQSSSWLPLLARECHPDARIFLCSLFAPICFDRFIYPCRSLCEAVRSSCAPIMACYGFSWPEILNCNKFPADHGLCISSIARQINTNLRTVPQASCTDCELEEARSYKEILETFCSSDFVVKIRITKRNVTFATISDFVMGPKLDILKHGPLLKGEVRPGLQQWLALDATCVRNIMRGTRAGSYLVTGEVRSGKMVVNKAYLWHRKDKNLMQASRKWKQHRC</sequence>
<feature type="disulfide bond" evidence="11">
    <location>
        <begin position="121"/>
        <end position="145"/>
    </location>
</feature>
<comment type="similarity">
    <text evidence="2">Belongs to the secreted frizzled-related protein (sFRP) family.</text>
</comment>
<dbReference type="GO" id="GO:0035567">
    <property type="term" value="P:non-canonical Wnt signaling pathway"/>
    <property type="evidence" value="ECO:0007669"/>
    <property type="project" value="TreeGrafter"/>
</dbReference>
<dbReference type="EMBL" id="AFYH01040485">
    <property type="status" value="NOT_ANNOTATED_CDS"/>
    <property type="molecule type" value="Genomic_DNA"/>
</dbReference>
<evidence type="ECO:0000256" key="8">
    <source>
        <dbReference type="ARBA" id="ARBA00022782"/>
    </source>
</evidence>
<dbReference type="Pfam" id="PF01392">
    <property type="entry name" value="Fz"/>
    <property type="match status" value="1"/>
</dbReference>
<dbReference type="HOGENOM" id="CLU_054647_2_0_1"/>
<dbReference type="SUPFAM" id="SSF63501">
    <property type="entry name" value="Frizzled cysteine-rich domain"/>
    <property type="match status" value="1"/>
</dbReference>
<dbReference type="FunFam" id="1.10.2000.10:FF:000001">
    <property type="entry name" value="secreted frizzled-related protein 2"/>
    <property type="match status" value="1"/>
</dbReference>
<evidence type="ECO:0000259" key="13">
    <source>
        <dbReference type="PROSITE" id="PS50189"/>
    </source>
</evidence>
<protein>
    <recommendedName>
        <fullName evidence="3">Secreted frizzled-related protein 1</fullName>
    </recommendedName>
</protein>
<dbReference type="GO" id="GO:0005615">
    <property type="term" value="C:extracellular space"/>
    <property type="evidence" value="ECO:0007669"/>
    <property type="project" value="TreeGrafter"/>
</dbReference>
<evidence type="ECO:0000313" key="15">
    <source>
        <dbReference type="Proteomes" id="UP000008672"/>
    </source>
</evidence>
<evidence type="ECO:0000256" key="11">
    <source>
        <dbReference type="PROSITE-ProRule" id="PRU00090"/>
    </source>
</evidence>
<comment type="caution">
    <text evidence="11">Lacks conserved residue(s) required for the propagation of feature annotation.</text>
</comment>
<feature type="domain" description="FZ" evidence="12">
    <location>
        <begin position="41"/>
        <end position="158"/>
    </location>
</feature>
<keyword evidence="4" id="KW-0217">Developmental protein</keyword>
<evidence type="ECO:0000256" key="10">
    <source>
        <dbReference type="ARBA" id="ARBA00023180"/>
    </source>
</evidence>
<evidence type="ECO:0000256" key="3">
    <source>
        <dbReference type="ARBA" id="ARBA00020517"/>
    </source>
</evidence>
<comment type="subcellular location">
    <subcellularLocation>
        <location evidence="1">Secreted</location>
    </subcellularLocation>
</comment>
<dbReference type="InterPro" id="IPR001134">
    <property type="entry name" value="Netrin_domain"/>
</dbReference>
<feature type="domain" description="NTR" evidence="13">
    <location>
        <begin position="175"/>
        <end position="301"/>
    </location>
</feature>
<dbReference type="GO" id="GO:0060070">
    <property type="term" value="P:canonical Wnt signaling pathway"/>
    <property type="evidence" value="ECO:0007669"/>
    <property type="project" value="TreeGrafter"/>
</dbReference>
<dbReference type="InterPro" id="IPR008993">
    <property type="entry name" value="TIMP-like_OB-fold"/>
</dbReference>
<evidence type="ECO:0000313" key="14">
    <source>
        <dbReference type="Ensembl" id="ENSLACP00000019169.1"/>
    </source>
</evidence>
<dbReference type="PROSITE" id="PS50189">
    <property type="entry name" value="NTR"/>
    <property type="match status" value="1"/>
</dbReference>
<dbReference type="Gene3D" id="1.10.2000.10">
    <property type="entry name" value="Frizzled cysteine-rich domain"/>
    <property type="match status" value="1"/>
</dbReference>
<reference evidence="14" key="3">
    <citation type="submission" date="2025-09" db="UniProtKB">
        <authorList>
            <consortium name="Ensembl"/>
        </authorList>
    </citation>
    <scope>IDENTIFICATION</scope>
</reference>
<accession>H3BB98</accession>
<evidence type="ECO:0000259" key="12">
    <source>
        <dbReference type="PROSITE" id="PS50038"/>
    </source>
</evidence>
<dbReference type="AlphaFoldDB" id="H3BB98"/>
<organism evidence="14 15">
    <name type="scientific">Latimeria chalumnae</name>
    <name type="common">Coelacanth</name>
    <dbReference type="NCBI Taxonomy" id="7897"/>
    <lineage>
        <taxon>Eukaryota</taxon>
        <taxon>Metazoa</taxon>
        <taxon>Chordata</taxon>
        <taxon>Craniata</taxon>
        <taxon>Vertebrata</taxon>
        <taxon>Euteleostomi</taxon>
        <taxon>Coelacanthiformes</taxon>
        <taxon>Coelacanthidae</taxon>
        <taxon>Latimeria</taxon>
    </lineage>
</organism>
<dbReference type="PANTHER" id="PTHR11309:SF133">
    <property type="entry name" value="SECRETED FRIZZLED-RELATED PROTEIN 5"/>
    <property type="match status" value="1"/>
</dbReference>
<dbReference type="eggNOG" id="KOG3577">
    <property type="taxonomic scope" value="Eukaryota"/>
</dbReference>
<dbReference type="InParanoid" id="H3BB98"/>
<keyword evidence="8" id="KW-0221">Differentiation</keyword>
<dbReference type="FunFam" id="2.40.50.120:FF:000003">
    <property type="entry name" value="Secreted frizzled-related protein 1"/>
    <property type="match status" value="1"/>
</dbReference>
<dbReference type="STRING" id="7897.ENSLACP00000019169"/>
<dbReference type="GO" id="GO:0017147">
    <property type="term" value="F:Wnt-protein binding"/>
    <property type="evidence" value="ECO:0007669"/>
    <property type="project" value="TreeGrafter"/>
</dbReference>
<evidence type="ECO:0000256" key="6">
    <source>
        <dbReference type="ARBA" id="ARBA00022687"/>
    </source>
</evidence>
<evidence type="ECO:0000256" key="9">
    <source>
        <dbReference type="ARBA" id="ARBA00023157"/>
    </source>
</evidence>
<dbReference type="Ensembl" id="ENSLACT00000019302.1">
    <property type="protein sequence ID" value="ENSLACP00000019169.1"/>
    <property type="gene ID" value="ENSLACG00000016862.1"/>
</dbReference>
<dbReference type="CDD" id="cd03580">
    <property type="entry name" value="NTR_Sfrp1_like"/>
    <property type="match status" value="1"/>
</dbReference>
<keyword evidence="9 11" id="KW-1015">Disulfide bond</keyword>
<reference evidence="15" key="1">
    <citation type="submission" date="2011-08" db="EMBL/GenBank/DDBJ databases">
        <title>The draft genome of Latimeria chalumnae.</title>
        <authorList>
            <person name="Di Palma F."/>
            <person name="Alfoldi J."/>
            <person name="Johnson J."/>
            <person name="Berlin A."/>
            <person name="Gnerre S."/>
            <person name="Jaffe D."/>
            <person name="MacCallum I."/>
            <person name="Young S."/>
            <person name="Walker B.J."/>
            <person name="Lander E."/>
            <person name="Lindblad-Toh K."/>
        </authorList>
    </citation>
    <scope>NUCLEOTIDE SEQUENCE [LARGE SCALE GENOMIC DNA]</scope>
    <source>
        <strain evidence="15">Wild caught</strain>
    </source>
</reference>
<dbReference type="GO" id="GO:2000026">
    <property type="term" value="P:regulation of multicellular organismal development"/>
    <property type="evidence" value="ECO:0007669"/>
    <property type="project" value="UniProtKB-ARBA"/>
</dbReference>
<name>H3BB98_LATCH</name>
<dbReference type="SMART" id="SM00063">
    <property type="entry name" value="FRI"/>
    <property type="match status" value="1"/>
</dbReference>
<gene>
    <name evidence="14" type="primary">LOC102355199</name>
</gene>
<reference evidence="14" key="2">
    <citation type="submission" date="2025-08" db="UniProtKB">
        <authorList>
            <consortium name="Ensembl"/>
        </authorList>
    </citation>
    <scope>IDENTIFICATION</scope>
</reference>
<dbReference type="GO" id="GO:0030154">
    <property type="term" value="P:cell differentiation"/>
    <property type="evidence" value="ECO:0007669"/>
    <property type="project" value="UniProtKB-KW"/>
</dbReference>
<evidence type="ECO:0000256" key="5">
    <source>
        <dbReference type="ARBA" id="ARBA00022525"/>
    </source>
</evidence>
<dbReference type="InterPro" id="IPR015526">
    <property type="entry name" value="Frizzled/SFRP"/>
</dbReference>
<evidence type="ECO:0000256" key="7">
    <source>
        <dbReference type="ARBA" id="ARBA00022729"/>
    </source>
</evidence>
<keyword evidence="15" id="KW-1185">Reference proteome</keyword>